<proteinExistence type="predicted"/>
<sequence>MTCMDQNNIVEYITIYDEPARLLAEGTAREEQLPAHFTPNWAPDKS</sequence>
<dbReference type="Proteomes" id="UP001597299">
    <property type="component" value="Unassembled WGS sequence"/>
</dbReference>
<gene>
    <name evidence="1" type="ORF">ACFSNC_08180</name>
</gene>
<accession>A0ABW4YVG8</accession>
<organism evidence="1 2">
    <name type="scientific">Ancylobacter oerskovii</name>
    <dbReference type="NCBI Taxonomy" id="459519"/>
    <lineage>
        <taxon>Bacteria</taxon>
        <taxon>Pseudomonadati</taxon>
        <taxon>Pseudomonadota</taxon>
        <taxon>Alphaproteobacteria</taxon>
        <taxon>Hyphomicrobiales</taxon>
        <taxon>Xanthobacteraceae</taxon>
        <taxon>Ancylobacter</taxon>
    </lineage>
</organism>
<dbReference type="RefSeq" id="WP_378295978.1">
    <property type="nucleotide sequence ID" value="NZ_JBHUHD010000001.1"/>
</dbReference>
<evidence type="ECO:0000313" key="2">
    <source>
        <dbReference type="Proteomes" id="UP001597299"/>
    </source>
</evidence>
<evidence type="ECO:0000313" key="1">
    <source>
        <dbReference type="EMBL" id="MFD2140371.1"/>
    </source>
</evidence>
<reference evidence="2" key="1">
    <citation type="journal article" date="2019" name="Int. J. Syst. Evol. Microbiol.">
        <title>The Global Catalogue of Microorganisms (GCM) 10K type strain sequencing project: providing services to taxonomists for standard genome sequencing and annotation.</title>
        <authorList>
            <consortium name="The Broad Institute Genomics Platform"/>
            <consortium name="The Broad Institute Genome Sequencing Center for Infectious Disease"/>
            <person name="Wu L."/>
            <person name="Ma J."/>
        </authorList>
    </citation>
    <scope>NUCLEOTIDE SEQUENCE [LARGE SCALE GENOMIC DNA]</scope>
    <source>
        <strain evidence="2">CCM 7435</strain>
    </source>
</reference>
<comment type="caution">
    <text evidence="1">The sequence shown here is derived from an EMBL/GenBank/DDBJ whole genome shotgun (WGS) entry which is preliminary data.</text>
</comment>
<protein>
    <submittedName>
        <fullName evidence="1">Uncharacterized protein</fullName>
    </submittedName>
</protein>
<keyword evidence="2" id="KW-1185">Reference proteome</keyword>
<name>A0ABW4YVG8_9HYPH</name>
<dbReference type="EMBL" id="JBHUHD010000001">
    <property type="protein sequence ID" value="MFD2140371.1"/>
    <property type="molecule type" value="Genomic_DNA"/>
</dbReference>